<sequence>MASSKDSLDLDDDLLDYGDAYDLDANDELLAEDLANVEENADEVFDLGVEDDFALDPSEDAITETTPSSMEAHRQTSHGSANGDAKDERANGAASAALNDPRGNSREHQDSHQQRQQQYTHNSPYQRDGDNAGGYHRQGANGTGRPPHGNSSWRGRGGSGPMRGRGQQQNHAGMGRGNFQGSVAGVNPYPMMAMGMNPGMAPGMNMNMGVGMNMNMNMGMMNMGMNMNGPRYPGDGFGNQAMMNPYGGGSGMDGNRMNPAMGGMNARGLPGA</sequence>
<evidence type="ECO:0000256" key="1">
    <source>
        <dbReference type="SAM" id="MobiDB-lite"/>
    </source>
</evidence>
<dbReference type="AlphaFoldDB" id="A0A9P6IPG7"/>
<organism evidence="2 3">
    <name type="scientific">Mortierella alpina</name>
    <name type="common">Oleaginous fungus</name>
    <name type="synonym">Mortierella renispora</name>
    <dbReference type="NCBI Taxonomy" id="64518"/>
    <lineage>
        <taxon>Eukaryota</taxon>
        <taxon>Fungi</taxon>
        <taxon>Fungi incertae sedis</taxon>
        <taxon>Mucoromycota</taxon>
        <taxon>Mortierellomycotina</taxon>
        <taxon>Mortierellomycetes</taxon>
        <taxon>Mortierellales</taxon>
        <taxon>Mortierellaceae</taxon>
        <taxon>Mortierella</taxon>
    </lineage>
</organism>
<evidence type="ECO:0000313" key="2">
    <source>
        <dbReference type="EMBL" id="KAF9943745.1"/>
    </source>
</evidence>
<protein>
    <submittedName>
        <fullName evidence="2">Uncharacterized protein</fullName>
    </submittedName>
</protein>
<name>A0A9P6IPG7_MORAP</name>
<feature type="region of interest" description="Disordered" evidence="1">
    <location>
        <begin position="49"/>
        <end position="179"/>
    </location>
</feature>
<evidence type="ECO:0000313" key="3">
    <source>
        <dbReference type="Proteomes" id="UP000738359"/>
    </source>
</evidence>
<comment type="caution">
    <text evidence="2">The sequence shown here is derived from an EMBL/GenBank/DDBJ whole genome shotgun (WGS) entry which is preliminary data.</text>
</comment>
<dbReference type="EMBL" id="JAAAHY010002922">
    <property type="protein sequence ID" value="KAF9943745.1"/>
    <property type="molecule type" value="Genomic_DNA"/>
</dbReference>
<dbReference type="Proteomes" id="UP000738359">
    <property type="component" value="Unassembled WGS sequence"/>
</dbReference>
<accession>A0A9P6IPG7</accession>
<feature type="compositionally biased region" description="Acidic residues" evidence="1">
    <location>
        <begin position="49"/>
        <end position="62"/>
    </location>
</feature>
<keyword evidence="3" id="KW-1185">Reference proteome</keyword>
<proteinExistence type="predicted"/>
<gene>
    <name evidence="2" type="ORF">BGZ70_005488</name>
</gene>
<feature type="non-terminal residue" evidence="2">
    <location>
        <position position="272"/>
    </location>
</feature>
<reference evidence="2" key="1">
    <citation type="journal article" date="2020" name="Fungal Divers.">
        <title>Resolving the Mortierellaceae phylogeny through synthesis of multi-gene phylogenetics and phylogenomics.</title>
        <authorList>
            <person name="Vandepol N."/>
            <person name="Liber J."/>
            <person name="Desiro A."/>
            <person name="Na H."/>
            <person name="Kennedy M."/>
            <person name="Barry K."/>
            <person name="Grigoriev I.V."/>
            <person name="Miller A.N."/>
            <person name="O'Donnell K."/>
            <person name="Stajich J.E."/>
            <person name="Bonito G."/>
        </authorList>
    </citation>
    <scope>NUCLEOTIDE SEQUENCE</scope>
    <source>
        <strain evidence="2">CK1249</strain>
    </source>
</reference>
<feature type="compositionally biased region" description="Basic and acidic residues" evidence="1">
    <location>
        <begin position="103"/>
        <end position="113"/>
    </location>
</feature>